<evidence type="ECO:0000313" key="2">
    <source>
        <dbReference type="EMBL" id="SOE08374.1"/>
    </source>
</evidence>
<gene>
    <name evidence="2" type="ORF">SAMN05877838_0089</name>
</gene>
<reference evidence="3" key="1">
    <citation type="submission" date="2017-08" db="EMBL/GenBank/DDBJ databases">
        <authorList>
            <person name="Varghese N."/>
            <person name="Submissions S."/>
        </authorList>
    </citation>
    <scope>NUCLEOTIDE SEQUENCE [LARGE SCALE GENOMIC DNA]</scope>
    <source>
        <strain evidence="3">KCTC 23107</strain>
    </source>
</reference>
<dbReference type="AlphaFoldDB" id="A0A286HMI2"/>
<dbReference type="Proteomes" id="UP000219465">
    <property type="component" value="Unassembled WGS sequence"/>
</dbReference>
<sequence>MTSMKLIKSFASWRKYRETCVELNRLSERELSDIGMSRSDIPFAARRAL</sequence>
<evidence type="ECO:0000313" key="3">
    <source>
        <dbReference type="Proteomes" id="UP000219465"/>
    </source>
</evidence>
<accession>A0A286HMI2</accession>
<feature type="domain" description="YjiS-like" evidence="1">
    <location>
        <begin position="6"/>
        <end position="41"/>
    </location>
</feature>
<evidence type="ECO:0000259" key="1">
    <source>
        <dbReference type="Pfam" id="PF06568"/>
    </source>
</evidence>
<dbReference type="EMBL" id="OCPC01000001">
    <property type="protein sequence ID" value="SOE08374.1"/>
    <property type="molecule type" value="Genomic_DNA"/>
</dbReference>
<dbReference type="InterPro" id="IPR009506">
    <property type="entry name" value="YjiS-like"/>
</dbReference>
<dbReference type="Pfam" id="PF06568">
    <property type="entry name" value="YjiS-like"/>
    <property type="match status" value="1"/>
</dbReference>
<protein>
    <submittedName>
        <fullName evidence="2">Uncharacterized protein YjiS</fullName>
    </submittedName>
</protein>
<proteinExistence type="predicted"/>
<name>A0A286HMI2_9HYPH</name>
<organism evidence="2 3">
    <name type="scientific">Hoeflea halophila</name>
    <dbReference type="NCBI Taxonomy" id="714899"/>
    <lineage>
        <taxon>Bacteria</taxon>
        <taxon>Pseudomonadati</taxon>
        <taxon>Pseudomonadota</taxon>
        <taxon>Alphaproteobacteria</taxon>
        <taxon>Hyphomicrobiales</taxon>
        <taxon>Rhizobiaceae</taxon>
        <taxon>Hoeflea</taxon>
    </lineage>
</organism>
<keyword evidence="3" id="KW-1185">Reference proteome</keyword>